<keyword evidence="2" id="KW-1185">Reference proteome</keyword>
<dbReference type="AlphaFoldDB" id="A0A498SP31"/>
<dbReference type="EMBL" id="UPTC01002597">
    <property type="protein sequence ID" value="VBB33667.1"/>
    <property type="molecule type" value="Genomic_DNA"/>
</dbReference>
<organism evidence="1 2">
    <name type="scientific">Acanthocheilonema viteae</name>
    <name type="common">Filarial nematode worm</name>
    <name type="synonym">Dipetalonema viteae</name>
    <dbReference type="NCBI Taxonomy" id="6277"/>
    <lineage>
        <taxon>Eukaryota</taxon>
        <taxon>Metazoa</taxon>
        <taxon>Ecdysozoa</taxon>
        <taxon>Nematoda</taxon>
        <taxon>Chromadorea</taxon>
        <taxon>Rhabditida</taxon>
        <taxon>Spirurina</taxon>
        <taxon>Spiruromorpha</taxon>
        <taxon>Filarioidea</taxon>
        <taxon>Onchocercidae</taxon>
        <taxon>Acanthocheilonema</taxon>
    </lineage>
</organism>
<dbReference type="Proteomes" id="UP000276991">
    <property type="component" value="Unassembled WGS sequence"/>
</dbReference>
<proteinExistence type="predicted"/>
<gene>
    <name evidence="1" type="ORF">NAV_LOCUS8458</name>
</gene>
<evidence type="ECO:0000313" key="2">
    <source>
        <dbReference type="Proteomes" id="UP000276991"/>
    </source>
</evidence>
<accession>A0A498SP31</accession>
<protein>
    <submittedName>
        <fullName evidence="1">Uncharacterized protein</fullName>
    </submittedName>
</protein>
<evidence type="ECO:0000313" key="1">
    <source>
        <dbReference type="EMBL" id="VBB33667.1"/>
    </source>
</evidence>
<dbReference type="OrthoDB" id="5836399at2759"/>
<sequence length="249" mass="29190">MTTMIRRYLSDCFPADEKANDPTVTAALSELSFPDYYDTSMPLGLFRINQAIQNFSIPIKNKISVMPDYINLRKEMLADEQQRAGYTIHKRLYFRNLVHLGKDCEKENAPFVFGNQRIVSLMHERNMPFEVPCFTCLKKLPSANIVNAFYILPRRDVFAPIPFRQRMEAFSAYEFDIQKEDESRKEEEISKHLPIPSTITTTSALFENQTHTTTMKMTTKMIRKEKKLQKRQYHRIPFAAFLYNFATKS</sequence>
<name>A0A498SP31_ACAVI</name>
<reference evidence="1 2" key="1">
    <citation type="submission" date="2018-08" db="EMBL/GenBank/DDBJ databases">
        <authorList>
            <person name="Laetsch R D."/>
            <person name="Stevens L."/>
            <person name="Kumar S."/>
            <person name="Blaxter L. M."/>
        </authorList>
    </citation>
    <scope>NUCLEOTIDE SEQUENCE [LARGE SCALE GENOMIC DNA]</scope>
</reference>